<comment type="caution">
    <text evidence="1">The sequence shown here is derived from an EMBL/GenBank/DDBJ whole genome shotgun (WGS) entry which is preliminary data.</text>
</comment>
<accession>A0ACC0C885</accession>
<keyword evidence="2" id="KW-1185">Reference proteome</keyword>
<reference evidence="2" key="1">
    <citation type="journal article" date="2023" name="Nat. Plants">
        <title>Single-cell RNA sequencing provides a high-resolution roadmap for understanding the multicellular compartmentation of specialized metabolism.</title>
        <authorList>
            <person name="Sun S."/>
            <person name="Shen X."/>
            <person name="Li Y."/>
            <person name="Li Y."/>
            <person name="Wang S."/>
            <person name="Li R."/>
            <person name="Zhang H."/>
            <person name="Shen G."/>
            <person name="Guo B."/>
            <person name="Wei J."/>
            <person name="Xu J."/>
            <person name="St-Pierre B."/>
            <person name="Chen S."/>
            <person name="Sun C."/>
        </authorList>
    </citation>
    <scope>NUCLEOTIDE SEQUENCE [LARGE SCALE GENOMIC DNA]</scope>
</reference>
<protein>
    <submittedName>
        <fullName evidence="1">Uncharacterized protein</fullName>
    </submittedName>
</protein>
<dbReference type="EMBL" id="CM044701">
    <property type="protein sequence ID" value="KAI5681169.1"/>
    <property type="molecule type" value="Genomic_DNA"/>
</dbReference>
<organism evidence="1 2">
    <name type="scientific">Catharanthus roseus</name>
    <name type="common">Madagascar periwinkle</name>
    <name type="synonym">Vinca rosea</name>
    <dbReference type="NCBI Taxonomy" id="4058"/>
    <lineage>
        <taxon>Eukaryota</taxon>
        <taxon>Viridiplantae</taxon>
        <taxon>Streptophyta</taxon>
        <taxon>Embryophyta</taxon>
        <taxon>Tracheophyta</taxon>
        <taxon>Spermatophyta</taxon>
        <taxon>Magnoliopsida</taxon>
        <taxon>eudicotyledons</taxon>
        <taxon>Gunneridae</taxon>
        <taxon>Pentapetalae</taxon>
        <taxon>asterids</taxon>
        <taxon>lamiids</taxon>
        <taxon>Gentianales</taxon>
        <taxon>Apocynaceae</taxon>
        <taxon>Rauvolfioideae</taxon>
        <taxon>Vinceae</taxon>
        <taxon>Catharanthinae</taxon>
        <taxon>Catharanthus</taxon>
    </lineage>
</organism>
<name>A0ACC0C885_CATRO</name>
<evidence type="ECO:0000313" key="2">
    <source>
        <dbReference type="Proteomes" id="UP001060085"/>
    </source>
</evidence>
<evidence type="ECO:0000313" key="1">
    <source>
        <dbReference type="EMBL" id="KAI5681169.1"/>
    </source>
</evidence>
<dbReference type="Proteomes" id="UP001060085">
    <property type="component" value="Linkage Group LG01"/>
</dbReference>
<sequence length="156" mass="18031">MLRSLIWCTGTGNNVYTLRMNNKSCTCRKWQIYTLPCSHALAISRESGTRADTYVPDIYLREMYKRTYEANFDLVFNEKYWRDVPYNLTFSSPNMNKDRDLHIQEKRLDRNYLNVLIVHCGVTALYASPSNGIHATNSSASDRDAGLFCVLKTVQN</sequence>
<proteinExistence type="predicted"/>
<gene>
    <name evidence="1" type="ORF">M9H77_02396</name>
</gene>